<sequence>MGFQQREEENFYESWMLVELWQRGKAGAQEQFSESHCRGNGNEGIMWGIEQGPDADLIEDVLLLVMGIMDDYIGNDDISC</sequence>
<protein>
    <submittedName>
        <fullName evidence="1">Uncharacterized protein</fullName>
    </submittedName>
</protein>
<gene>
    <name evidence="1" type="ORF">Goshw_015183</name>
</gene>
<dbReference type="AlphaFoldDB" id="A0A7J9LNI1"/>
<proteinExistence type="predicted"/>
<dbReference type="EMBL" id="JABFAF010000007">
    <property type="protein sequence ID" value="MBA0860201.1"/>
    <property type="molecule type" value="Genomic_DNA"/>
</dbReference>
<evidence type="ECO:0000313" key="2">
    <source>
        <dbReference type="Proteomes" id="UP000593576"/>
    </source>
</evidence>
<organism evidence="1 2">
    <name type="scientific">Gossypium schwendimanii</name>
    <name type="common">Cotton</name>
    <dbReference type="NCBI Taxonomy" id="34291"/>
    <lineage>
        <taxon>Eukaryota</taxon>
        <taxon>Viridiplantae</taxon>
        <taxon>Streptophyta</taxon>
        <taxon>Embryophyta</taxon>
        <taxon>Tracheophyta</taxon>
        <taxon>Spermatophyta</taxon>
        <taxon>Magnoliopsida</taxon>
        <taxon>eudicotyledons</taxon>
        <taxon>Gunneridae</taxon>
        <taxon>Pentapetalae</taxon>
        <taxon>rosids</taxon>
        <taxon>malvids</taxon>
        <taxon>Malvales</taxon>
        <taxon>Malvaceae</taxon>
        <taxon>Malvoideae</taxon>
        <taxon>Gossypium</taxon>
    </lineage>
</organism>
<evidence type="ECO:0000313" key="1">
    <source>
        <dbReference type="EMBL" id="MBA0860201.1"/>
    </source>
</evidence>
<keyword evidence="2" id="KW-1185">Reference proteome</keyword>
<dbReference type="Proteomes" id="UP000593576">
    <property type="component" value="Unassembled WGS sequence"/>
</dbReference>
<reference evidence="1 2" key="1">
    <citation type="journal article" date="2019" name="Genome Biol. Evol.">
        <title>Insights into the evolution of the New World diploid cottons (Gossypium, subgenus Houzingenia) based on genome sequencing.</title>
        <authorList>
            <person name="Grover C.E."/>
            <person name="Arick M.A. 2nd"/>
            <person name="Thrash A."/>
            <person name="Conover J.L."/>
            <person name="Sanders W.S."/>
            <person name="Peterson D.G."/>
            <person name="Frelichowski J.E."/>
            <person name="Scheffler J.A."/>
            <person name="Scheffler B.E."/>
            <person name="Wendel J.F."/>
        </authorList>
    </citation>
    <scope>NUCLEOTIDE SEQUENCE [LARGE SCALE GENOMIC DNA]</scope>
    <source>
        <strain evidence="1">1</strain>
        <tissue evidence="1">Leaf</tissue>
    </source>
</reference>
<name>A0A7J9LNI1_GOSSC</name>
<comment type="caution">
    <text evidence="1">The sequence shown here is derived from an EMBL/GenBank/DDBJ whole genome shotgun (WGS) entry which is preliminary data.</text>
</comment>
<accession>A0A7J9LNI1</accession>